<keyword evidence="2" id="KW-1185">Reference proteome</keyword>
<evidence type="ECO:0000313" key="2">
    <source>
        <dbReference type="Proteomes" id="UP000031521"/>
    </source>
</evidence>
<proteinExistence type="predicted"/>
<reference evidence="1 2" key="1">
    <citation type="journal article" date="2014" name="Int. J. Syst. Evol. Microbiol.">
        <title>Celeribacter indicus sp. nov., a polycyclic aromatic hydrocarbon-degrading bacterium from deep-sea sediment and reclassification of Huaishuia halophila as Celeribacter halophilus comb. nov.</title>
        <authorList>
            <person name="Lai Q."/>
            <person name="Cao J."/>
            <person name="Yuan J."/>
            <person name="Li F."/>
            <person name="Shao Z."/>
        </authorList>
    </citation>
    <scope>NUCLEOTIDE SEQUENCE [LARGE SCALE GENOMIC DNA]</scope>
    <source>
        <strain evidence="1">P73</strain>
    </source>
</reference>
<protein>
    <submittedName>
        <fullName evidence="1">Uncharacterized protein</fullName>
    </submittedName>
</protein>
<organism evidence="1 2">
    <name type="scientific">Celeribacter indicus</name>
    <dbReference type="NCBI Taxonomy" id="1208324"/>
    <lineage>
        <taxon>Bacteria</taxon>
        <taxon>Pseudomonadati</taxon>
        <taxon>Pseudomonadota</taxon>
        <taxon>Alphaproteobacteria</taxon>
        <taxon>Rhodobacterales</taxon>
        <taxon>Roseobacteraceae</taxon>
        <taxon>Celeribacter</taxon>
    </lineage>
</organism>
<name>A0A0B5DW91_9RHOB</name>
<dbReference type="AlphaFoldDB" id="A0A0B5DW91"/>
<accession>A0A0B5DW91</accession>
<dbReference type="KEGG" id="cid:P73_0705"/>
<dbReference type="EMBL" id="CP004393">
    <property type="protein sequence ID" value="AJE45420.1"/>
    <property type="molecule type" value="Genomic_DNA"/>
</dbReference>
<dbReference type="STRING" id="1208324.P73_0705"/>
<dbReference type="OrthoDB" id="547419at2"/>
<dbReference type="HOGENOM" id="CLU_042139_0_0_5"/>
<evidence type="ECO:0000313" key="1">
    <source>
        <dbReference type="EMBL" id="AJE45420.1"/>
    </source>
</evidence>
<dbReference type="RefSeq" id="WP_043868496.1">
    <property type="nucleotide sequence ID" value="NZ_CP004393.1"/>
</dbReference>
<dbReference type="Proteomes" id="UP000031521">
    <property type="component" value="Chromosome"/>
</dbReference>
<gene>
    <name evidence="1" type="ORF">P73_0705</name>
</gene>
<sequence>MKCLLHIGTEKTGSTSIQDFLVLNRAALSRKGVMVSKALGRGNNRALPACFQGRLDDLSRRLRIPSLEAQKAHFSPILERFLSEVEAARASHDLCLVSSEHLHSRLRSPEEVAALREFLAPHFTGIEVFGYFREQASLVKSNYSTWVEGGGGSASLARFCEEAMPGNPYYDYCALAEMWSAAFGHDSFRPRLYRRDALHGGDVRRDFAAEALKLDDLSDLTFVVTESNRSLGAAGVLIARGLNATLPQFWPGGGRNRLRDGLMRAAVLSGLARIGRLEFPEAAAIRARFEAPNLLFSQRFFGRPDNIFH</sequence>